<organism evidence="6 7">
    <name type="scientific">Bacillus carboniphilus</name>
    <dbReference type="NCBI Taxonomy" id="86663"/>
    <lineage>
        <taxon>Bacteria</taxon>
        <taxon>Bacillati</taxon>
        <taxon>Bacillota</taxon>
        <taxon>Bacilli</taxon>
        <taxon>Bacillales</taxon>
        <taxon>Bacillaceae</taxon>
        <taxon>Bacillus</taxon>
    </lineage>
</organism>
<reference evidence="6 7" key="1">
    <citation type="submission" date="2023-06" db="EMBL/GenBank/DDBJ databases">
        <title>Five Gram-positive bacteria isolated from mangrove sediments in Shenzhen, Guangdong, China.</title>
        <authorList>
            <person name="Yu S."/>
            <person name="Zheng W."/>
            <person name="Huang Y."/>
        </authorList>
    </citation>
    <scope>NUCLEOTIDE SEQUENCE [LARGE SCALE GENOMIC DNA]</scope>
    <source>
        <strain evidence="6 7">SaN35-3</strain>
    </source>
</reference>
<dbReference type="Pfam" id="PF05593">
    <property type="entry name" value="RHS_repeat"/>
    <property type="match status" value="2"/>
</dbReference>
<accession>A0ABY9JT94</accession>
<protein>
    <submittedName>
        <fullName evidence="6">DNRLRE domain-containing protein</fullName>
    </submittedName>
</protein>
<dbReference type="InterPro" id="IPR045351">
    <property type="entry name" value="DUF6531"/>
</dbReference>
<dbReference type="Pfam" id="PF20148">
    <property type="entry name" value="DUF6531"/>
    <property type="match status" value="1"/>
</dbReference>
<keyword evidence="3" id="KW-1133">Transmembrane helix</keyword>
<dbReference type="Gene3D" id="2.60.40.10">
    <property type="entry name" value="Immunoglobulins"/>
    <property type="match status" value="3"/>
</dbReference>
<dbReference type="Gene3D" id="2.60.120.970">
    <property type="match status" value="1"/>
</dbReference>
<dbReference type="InterPro" id="IPR050708">
    <property type="entry name" value="T6SS_VgrG/RHS"/>
</dbReference>
<dbReference type="InterPro" id="IPR006530">
    <property type="entry name" value="YD"/>
</dbReference>
<evidence type="ECO:0000313" key="7">
    <source>
        <dbReference type="Proteomes" id="UP001197974"/>
    </source>
</evidence>
<gene>
    <name evidence="6" type="ORF">LC087_12750</name>
</gene>
<dbReference type="NCBIfam" id="TIGR01643">
    <property type="entry name" value="YD_repeat_2x"/>
    <property type="match status" value="4"/>
</dbReference>
<dbReference type="PANTHER" id="PTHR32305:SF15">
    <property type="entry name" value="PROTEIN RHSA-RELATED"/>
    <property type="match status" value="1"/>
</dbReference>
<feature type="compositionally biased region" description="Polar residues" evidence="2">
    <location>
        <begin position="993"/>
        <end position="1003"/>
    </location>
</feature>
<feature type="region of interest" description="Disordered" evidence="2">
    <location>
        <begin position="34"/>
        <end position="59"/>
    </location>
</feature>
<dbReference type="InterPro" id="IPR022385">
    <property type="entry name" value="Rhs_assc_core"/>
</dbReference>
<keyword evidence="3" id="KW-0812">Transmembrane</keyword>
<evidence type="ECO:0000256" key="4">
    <source>
        <dbReference type="SAM" id="SignalP"/>
    </source>
</evidence>
<dbReference type="EMBL" id="CP129013">
    <property type="protein sequence ID" value="WLR41728.1"/>
    <property type="molecule type" value="Genomic_DNA"/>
</dbReference>
<dbReference type="InterPro" id="IPR031325">
    <property type="entry name" value="RHS_repeat"/>
</dbReference>
<keyword evidence="7" id="KW-1185">Reference proteome</keyword>
<name>A0ABY9JT94_9BACI</name>
<dbReference type="Proteomes" id="UP001197974">
    <property type="component" value="Chromosome"/>
</dbReference>
<feature type="domain" description="Fibronectin type-III" evidence="5">
    <location>
        <begin position="1653"/>
        <end position="1735"/>
    </location>
</feature>
<evidence type="ECO:0000256" key="2">
    <source>
        <dbReference type="SAM" id="MobiDB-lite"/>
    </source>
</evidence>
<dbReference type="InterPro" id="IPR003961">
    <property type="entry name" value="FN3_dom"/>
</dbReference>
<feature type="domain" description="Fibronectin type-III" evidence="5">
    <location>
        <begin position="756"/>
        <end position="882"/>
    </location>
</feature>
<dbReference type="InterPro" id="IPR056823">
    <property type="entry name" value="TEN-like_YD-shell"/>
</dbReference>
<dbReference type="SMART" id="SM00060">
    <property type="entry name" value="FN3"/>
    <property type="match status" value="4"/>
</dbReference>
<evidence type="ECO:0000313" key="6">
    <source>
        <dbReference type="EMBL" id="WLR41728.1"/>
    </source>
</evidence>
<dbReference type="Pfam" id="PF25023">
    <property type="entry name" value="TEN_YD-shell"/>
    <property type="match status" value="2"/>
</dbReference>
<feature type="signal peptide" evidence="4">
    <location>
        <begin position="1"/>
        <end position="28"/>
    </location>
</feature>
<sequence>MRKSMKKVLSLLIVIMMVISSLPLSALAEELQKKEEKDVPTDVSEESPIASEESQEVPSLDKELLKELEPGDEIVEERTENSKLIFNGGDKVTQEIYSEQIHKKEENGKLEEISTDLVKEDEKSNEVKTENALFESNFLEKMDKGKYVTFQKNGYDMSFSILEAYGHEVGTKKVTDVVATYEENKIFHRDIFPNVDLRNVTFSQETKEDIILQSYKGYHDFIFQIDTDLEAIEQESGAIHFVDEKEELIFVVPPPSMSDSNYHEKSGETQSSSDVFYKLEKNESGYLLTIQADPEWLSDPNRKYPVYIDPSTGASIADKDTFVMSKYKNTNYSSLSKDENAYGKWDAEHGEYLLKVGTAGSSTGRCYAFIHIPIKDIKVSKPFEVKKAQLNVLVKKSWEPTKRTGLWVDRVDSSWNVGKINWDNMPTSTDIAKTNTRQGEWAKFDVTNTVREWFSGKRENYGFKLHTDNNGTSYWKKIVSSSTDYDEPGKTIKPYLSVEYSLNLSKPKAPKIEKVGSLGKNSSKGYVDLSWEQIDWADGYYIGIYNGKFFQYVDVGKGNKTSNKRVYWSTKGKGLWPSKSQIKGGRFGIFEKGGGTDFPDSPLNTYIVSGGGYKKQNYRFKVLAYKAYDAEREIRTEESDEATATLPDSSAPDKPILQVDIISEELKSENDNADVVVTWQGVEDQPKGNSSGIRDYILKSRKKGSAWKTEEVVRHSGAKSYKHKIYNLPENTEVEFQLTVIDKNHNGSKVSPIERPKAPKIEKIDSLGKNSSKGYVGLSWEKIEGAKGYYVAIFNGKSYDYFDVKDGDSIKNNRVYWSTKNKKIWPTTKEIEDGRYGIHHDGKGTDLPDSPMSTYSVSGGNFKTNQNYWFRIVGYDEKGNESQLSDRVSAKLPDSTAPFVPNKPGVKFKQFDGKKYEFAEIKWNRVKDLPEKHASGVDYYEIQFRSDVQYPSWRVLDRIQEDGSNLYEFNPKTIMPSTDSVDFRVKAVDKNQNESSYATSSNHITKDRRAPSTPTSVEINPSTWDNGSTFILSWKGIKDDRKLEGVQYCIEGGEWIDIGESTQEGTKEISSENFDEGETEIYVRGYDDSGNIGYSESATYYKDTTSPTIWYLWPSDDDVLEGMENIKAGVKDEHSDIEKWTLEVGKGEDPEKYEEIKSVNSNEVLYNWDTSSLEDQTTYTLKLTVYDLAGNKAIKTSKLVKSKDTRANDAKIKVISPKNGASIIEKMTDINYLIDGVDPDTVRKTTPTNLLKNGSFDEGKSPWYSNIELYEELMEYWEEHTYSSNIESNALHVNFKVNKEQSLNPDDGDNCWPCVLPGTGDDGVFSTNQSLSVVSNSTNSIGPHWGLDTDVIRNTQTLEASPNTTYELSARMKYHVKKANPNIMVRVYEDEKLLDEHSLIKPTSLVFLGGTKELDWSKKEFKFTTPKNATRLEISTEINLASSSYEPSGDVWFDDLVLKYVTGDYDADLFVNSKLVDGEDQERKGMSFEASLYPEGSENNFYIRAKDKKGRYQFSSTSYQTAGVKDYFTNQSKIENLKGTELDNGDIQLLSNHSKGTFESKNQQFAGDIQTILLLPKEEKPEGTEISYEASADGGAHWKEVTPNEVIAFDFVGNELKVRATLLSSGESSPKLLNWDSSIVYVNTGRKFKIQLMDEPKNLTATPNVNYMTLLRWEASKTPHVTYNVYRGSKSTFTPSKETLVAEDVTDLYWHDYNLNFGEKFYYKVSAVKDYDGEKRISLPSNEAWATVVDKNEVDKRLGLQDYWGYSSFSTARGEGYINISTGNLVYQSTDFVNVSPKLAMVFRRSFNSQSTTKTPLGYGWDFSFNTALLKEYDDQGTEVGLILKDGDGSLHRFSQNSDGTYATPKGIHMELTKKQDGSYEIVRKDQIKYEFDSQLKLRELNEPNGNKLTFYYDSARGNLESVVNNMNEKTTFYYDKKDRLNRVVDPYDQEHTFEYDNVSDRLTKSYRILERNVEYAESYQYDETNFQLEKLIDAMGQETKLEYKGQQIHKITDPNSEHSTFTYDEKETTITSDKGKKVHFTYNKDGNITSKTDPSKHTIHYEYTKDMLVNHLYYDNVIEGQKKTLHYRYTYDHRGNVLTATDPLGNVTNYEGYNERNLVGKIIKPIKDGVNATTSFEYDSNGNILKSIDSEGRTISYAYDKLGNQTSVTNEYNDMTSFEYDKKGQLIKIKEPLEKTTEVLEYDHRGNPTKIKDANGNVTTNEYDLLDRLIETTDADGNTVKKSYDLNHNLISVTDQKGNITSYHYDPVGRIEKTFYPDGSTDSVDYSFDDNNNPKTIYTDGEGRKRIQYYDEMGRLQKETSGNVSKTYEYDLVGNMIKVMDGEGNSVQSEYDVLNRQTKVVVDPDGENIVKENTYDLQGNVISSTDGEGYTTNYQYDRLGRILNVTQKQGSQNIVTSYQYDLKEGNLIKNQVTDAEGKVKHTYLNELGRVVKEVNVGVTSDDKKMEHSYQYDANGNVKIETRNDGTTVNYDYNSLNQVEKVTYGADHYTEYGYDLNGNREKMVDYKDGKSVTTSYDYDSKNRLIQIVQDGQTINYGYDDSNNITHVYYPSADEEDGQKDIEYKYDDGNLLEEILVEGKKAQQLSYTHAGKVNYTKNFLEFDTGGSSFVKVDYDYNSAGLTESMKYSKDGKQLETYSMTYDKRGFIKTENIYSNYDKSQTVKKEYDYDEVGRLLSTKQDDKVTSYTYDLVGNRLTKKENADSYAYTYNQFNQLENITKNTQLYGSYEYDKRGNQTKEITEKKIEGEMKSVTSTYTYDLANRLDSVEQIMDGQDPIITQNFYNGDGQRIEKKVNGTSWKYIYDRGNLLYTSDNNHNKATEHVLDPYGGIVTSKRFDGNYKNNYFFYHYDMRGSVTSILKPTGERVKGYDYDEFGNLEEVGDKSFLNEVKFTGAVHDQSTGLHYMNARHYNSNTGRFISQDTYKGVAHDPWSQHLYSYTTNNPVNYIDPTGHAPAYIGHDGKAHVAIPVHQGDGTFSWRAPYATEEYKQSLSNNTTVKDAAKWAETHATSVAVGAGFSSGIAAELMGKVVEKIIPDLPESKWSTVSSKMHTWIGDDGNKKFWNMPERMKRVKDVKNLALNAGKSFTYGPGIGVAADAAVFYGTNNGSLDGFNLKASAFNNVAVSAIGAGAGIALAAAGAPALLIAGVGIGIGVGFSVLNSRTGWSFSKEIGLE</sequence>
<feature type="region of interest" description="Disordered" evidence="2">
    <location>
        <begin position="992"/>
        <end position="1016"/>
    </location>
</feature>
<keyword evidence="1" id="KW-0677">Repeat</keyword>
<dbReference type="InterPro" id="IPR013783">
    <property type="entry name" value="Ig-like_fold"/>
</dbReference>
<dbReference type="PANTHER" id="PTHR32305">
    <property type="match status" value="1"/>
</dbReference>
<feature type="domain" description="Fibronectin type-III" evidence="5">
    <location>
        <begin position="1011"/>
        <end position="1192"/>
    </location>
</feature>
<feature type="chain" id="PRO_5046055637" evidence="4">
    <location>
        <begin position="29"/>
        <end position="3191"/>
    </location>
</feature>
<dbReference type="RefSeq" id="WP_306019626.1">
    <property type="nucleotide sequence ID" value="NZ_CP129013.1"/>
</dbReference>
<dbReference type="CDD" id="cd00063">
    <property type="entry name" value="FN3"/>
    <property type="match status" value="1"/>
</dbReference>
<keyword evidence="3" id="KW-0472">Membrane</keyword>
<keyword evidence="4" id="KW-0732">Signal</keyword>
<evidence type="ECO:0000256" key="3">
    <source>
        <dbReference type="SAM" id="Phobius"/>
    </source>
</evidence>
<evidence type="ECO:0000259" key="5">
    <source>
        <dbReference type="SMART" id="SM00060"/>
    </source>
</evidence>
<feature type="domain" description="Fibronectin type-III" evidence="5">
    <location>
        <begin position="659"/>
        <end position="749"/>
    </location>
</feature>
<dbReference type="Gene3D" id="2.180.10.10">
    <property type="entry name" value="RHS repeat-associated core"/>
    <property type="match status" value="3"/>
</dbReference>
<dbReference type="NCBIfam" id="NF033679">
    <property type="entry name" value="DNRLRE_dom"/>
    <property type="match status" value="1"/>
</dbReference>
<evidence type="ECO:0000256" key="1">
    <source>
        <dbReference type="ARBA" id="ARBA00022737"/>
    </source>
</evidence>
<feature type="transmembrane region" description="Helical" evidence="3">
    <location>
        <begin position="3150"/>
        <end position="3176"/>
    </location>
</feature>
<proteinExistence type="predicted"/>
<dbReference type="NCBIfam" id="TIGR03696">
    <property type="entry name" value="Rhs_assc_core"/>
    <property type="match status" value="1"/>
</dbReference>